<comment type="caution">
    <text evidence="5">The sequence shown here is derived from an EMBL/GenBank/DDBJ whole genome shotgun (WGS) entry which is preliminary data.</text>
</comment>
<evidence type="ECO:0000256" key="3">
    <source>
        <dbReference type="SAM" id="SignalP"/>
    </source>
</evidence>
<evidence type="ECO:0000256" key="2">
    <source>
        <dbReference type="ARBA" id="ARBA00022729"/>
    </source>
</evidence>
<dbReference type="PANTHER" id="PTHR35936:SF6">
    <property type="entry name" value="AMINO ACID ABC TRANSPORTER SUBSTRATE-BINDING PAAT FAMILY PROTEIN"/>
    <property type="match status" value="1"/>
</dbReference>
<keyword evidence="6" id="KW-1185">Reference proteome</keyword>
<name>A0ABT7SM18_9GAMM</name>
<feature type="chain" id="PRO_5046902708" evidence="3">
    <location>
        <begin position="25"/>
        <end position="263"/>
    </location>
</feature>
<comment type="similarity">
    <text evidence="1">Belongs to the bacterial solute-binding protein 3 family.</text>
</comment>
<protein>
    <submittedName>
        <fullName evidence="5">Transporter substrate-binding domain-containing protein</fullName>
    </submittedName>
</protein>
<dbReference type="Pfam" id="PF12974">
    <property type="entry name" value="Phosphonate-bd"/>
    <property type="match status" value="1"/>
</dbReference>
<dbReference type="Proteomes" id="UP001241056">
    <property type="component" value="Unassembled WGS sequence"/>
</dbReference>
<dbReference type="InterPro" id="IPR001638">
    <property type="entry name" value="Solute-binding_3/MltF_N"/>
</dbReference>
<dbReference type="EMBL" id="JAUCDY010000002">
    <property type="protein sequence ID" value="MDM7857228.1"/>
    <property type="molecule type" value="Genomic_DNA"/>
</dbReference>
<dbReference type="SUPFAM" id="SSF53850">
    <property type="entry name" value="Periplasmic binding protein-like II"/>
    <property type="match status" value="1"/>
</dbReference>
<evidence type="ECO:0000256" key="1">
    <source>
        <dbReference type="ARBA" id="ARBA00010333"/>
    </source>
</evidence>
<accession>A0ABT7SM18</accession>
<reference evidence="5 6" key="1">
    <citation type="submission" date="2023-06" db="EMBL/GenBank/DDBJ databases">
        <title>Thiopseudomonas sp. CY1220 draft genome sequence.</title>
        <authorList>
            <person name="Zhao G."/>
            <person name="An M."/>
        </authorList>
    </citation>
    <scope>NUCLEOTIDE SEQUENCE [LARGE SCALE GENOMIC DNA]</scope>
    <source>
        <strain evidence="5 6">CY1220</strain>
    </source>
</reference>
<dbReference type="SMART" id="SM00062">
    <property type="entry name" value="PBPb"/>
    <property type="match status" value="1"/>
</dbReference>
<keyword evidence="2 3" id="KW-0732">Signal</keyword>
<feature type="signal peptide" evidence="3">
    <location>
        <begin position="1"/>
        <end position="24"/>
    </location>
</feature>
<evidence type="ECO:0000313" key="5">
    <source>
        <dbReference type="EMBL" id="MDM7857228.1"/>
    </source>
</evidence>
<dbReference type="Gene3D" id="3.40.190.10">
    <property type="entry name" value="Periplasmic binding protein-like II"/>
    <property type="match status" value="2"/>
</dbReference>
<dbReference type="RefSeq" id="WP_289409880.1">
    <property type="nucleotide sequence ID" value="NZ_JAUCDY010000002.1"/>
</dbReference>
<proteinExistence type="inferred from homology"/>
<feature type="domain" description="Solute-binding protein family 3/N-terminal" evidence="4">
    <location>
        <begin position="33"/>
        <end position="261"/>
    </location>
</feature>
<dbReference type="PANTHER" id="PTHR35936">
    <property type="entry name" value="MEMBRANE-BOUND LYTIC MUREIN TRANSGLYCOSYLASE F"/>
    <property type="match status" value="1"/>
</dbReference>
<evidence type="ECO:0000259" key="4">
    <source>
        <dbReference type="SMART" id="SM00062"/>
    </source>
</evidence>
<organism evidence="5 6">
    <name type="scientific">Thiopseudomonas acetoxidans</name>
    <dbReference type="NCBI Taxonomy" id="3041622"/>
    <lineage>
        <taxon>Bacteria</taxon>
        <taxon>Pseudomonadati</taxon>
        <taxon>Pseudomonadota</taxon>
        <taxon>Gammaproteobacteria</taxon>
        <taxon>Pseudomonadales</taxon>
        <taxon>Pseudomonadaceae</taxon>
        <taxon>Thiopseudomonas</taxon>
    </lineage>
</organism>
<sequence>MIKSRAFLPLLLGVGLLAANAAQADIPVPESCTNIVAVALGTQPAYSNEQGTGVDAQLSRELAKQAGIKINLLPVDSYEEGLRAFASGQVDMWLSARLDLLEHADALLIEPAYWQARYQLWFRYAELTDLKQTPALRGLRAVYWPAQIEQGLLTPWLGEMDVQQGLEVANQREAVQAILNGKADFLLADGYELDLSLQALAAQDELEALAQVRVTESVYIALSNNSACNDPALQGKLSQALRELNKRSVAKKLLQKKQASLKP</sequence>
<gene>
    <name evidence="5" type="ORF">QEZ41_02890</name>
</gene>
<evidence type="ECO:0000313" key="6">
    <source>
        <dbReference type="Proteomes" id="UP001241056"/>
    </source>
</evidence>